<protein>
    <submittedName>
        <fullName evidence="1">Histidine phosphatase family protein</fullName>
        <ecNumber evidence="1">3.1.3.-</ecNumber>
    </submittedName>
</protein>
<dbReference type="Pfam" id="PF00300">
    <property type="entry name" value="His_Phos_1"/>
    <property type="match status" value="1"/>
</dbReference>
<dbReference type="SUPFAM" id="SSF53254">
    <property type="entry name" value="Phosphoglycerate mutase-like"/>
    <property type="match status" value="1"/>
</dbReference>
<organism evidence="1 2">
    <name type="scientific">Pelagibacterium nitratireducens</name>
    <dbReference type="NCBI Taxonomy" id="1046114"/>
    <lineage>
        <taxon>Bacteria</taxon>
        <taxon>Pseudomonadati</taxon>
        <taxon>Pseudomonadota</taxon>
        <taxon>Alphaproteobacteria</taxon>
        <taxon>Hyphomicrobiales</taxon>
        <taxon>Devosiaceae</taxon>
        <taxon>Pelagibacterium</taxon>
    </lineage>
</organism>
<dbReference type="PANTHER" id="PTHR48100">
    <property type="entry name" value="BROAD-SPECIFICITY PHOSPHATASE YOR283W-RELATED"/>
    <property type="match status" value="1"/>
</dbReference>
<dbReference type="Proteomes" id="UP001369958">
    <property type="component" value="Chromosome"/>
</dbReference>
<dbReference type="InterPro" id="IPR029033">
    <property type="entry name" value="His_PPase_superfam"/>
</dbReference>
<dbReference type="EMBL" id="CP146275">
    <property type="protein sequence ID" value="WWT33817.1"/>
    <property type="molecule type" value="Genomic_DNA"/>
</dbReference>
<name>A0ABZ2I9Q0_9HYPH</name>
<sequence length="201" mass="21868">MKRLMIVRHGESEWNASRRLQGQADIELSDKGREQALALRATVEALNPDTSITSDLKRAIETARLLGIEAPLTNPALREIDVGEWTGRAIADIRADDAEGYQGWRSGTVTPKGGEKWSEFVSRTSTCVMTSLQASDRLLVVCHGGVIRALLEKLIDLPPQRIIPVGPASLTVLAERPSGSGSMRLELFNYSPLGPVLDAPD</sequence>
<dbReference type="CDD" id="cd07067">
    <property type="entry name" value="HP_PGM_like"/>
    <property type="match status" value="1"/>
</dbReference>
<dbReference type="RefSeq" id="WP_338609539.1">
    <property type="nucleotide sequence ID" value="NZ_CP146275.1"/>
</dbReference>
<dbReference type="GO" id="GO:0016787">
    <property type="term" value="F:hydrolase activity"/>
    <property type="evidence" value="ECO:0007669"/>
    <property type="project" value="UniProtKB-KW"/>
</dbReference>
<dbReference type="Gene3D" id="3.40.50.1240">
    <property type="entry name" value="Phosphoglycerate mutase-like"/>
    <property type="match status" value="1"/>
</dbReference>
<dbReference type="InterPro" id="IPR050275">
    <property type="entry name" value="PGM_Phosphatase"/>
</dbReference>
<evidence type="ECO:0000313" key="1">
    <source>
        <dbReference type="EMBL" id="WWT33817.1"/>
    </source>
</evidence>
<dbReference type="EC" id="3.1.3.-" evidence="1"/>
<reference evidence="1 2" key="1">
    <citation type="submission" date="2024-02" db="EMBL/GenBank/DDBJ databases">
        <title>Complete genome sequence of Pelagibacterium nitratireducens ZH15.</title>
        <authorList>
            <person name="Zhao L.H."/>
        </authorList>
    </citation>
    <scope>NUCLEOTIDE SEQUENCE [LARGE SCALE GENOMIC DNA]</scope>
    <source>
        <strain evidence="1 2">ZH15</strain>
    </source>
</reference>
<dbReference type="InterPro" id="IPR001345">
    <property type="entry name" value="PG/BPGM_mutase_AS"/>
</dbReference>
<keyword evidence="1" id="KW-0378">Hydrolase</keyword>
<dbReference type="InterPro" id="IPR013078">
    <property type="entry name" value="His_Pase_superF_clade-1"/>
</dbReference>
<evidence type="ECO:0000313" key="2">
    <source>
        <dbReference type="Proteomes" id="UP001369958"/>
    </source>
</evidence>
<proteinExistence type="predicted"/>
<gene>
    <name evidence="1" type="ORF">V6617_04995</name>
</gene>
<keyword evidence="2" id="KW-1185">Reference proteome</keyword>
<dbReference type="SMART" id="SM00855">
    <property type="entry name" value="PGAM"/>
    <property type="match status" value="1"/>
</dbReference>
<accession>A0ABZ2I9Q0</accession>
<dbReference type="PROSITE" id="PS00175">
    <property type="entry name" value="PG_MUTASE"/>
    <property type="match status" value="1"/>
</dbReference>